<dbReference type="InterPro" id="IPR025382">
    <property type="entry name" value="Cap4-like_endonuclease_dom"/>
</dbReference>
<proteinExistence type="predicted"/>
<protein>
    <recommendedName>
        <fullName evidence="1">CD-NTase associated protein 4-like DNA endonuclease domain-containing protein</fullName>
    </recommendedName>
</protein>
<evidence type="ECO:0000313" key="2">
    <source>
        <dbReference type="EMBL" id="SHK15244.1"/>
    </source>
</evidence>
<evidence type="ECO:0000313" key="3">
    <source>
        <dbReference type="Proteomes" id="UP000183997"/>
    </source>
</evidence>
<sequence>MGVISVYNSIPYDLSGAASKNRFRLEMLWGISKMFDLYDKPDFCVVFDYKCDIEIHFDDTLEFYQIKTHKVQSPYKFTVISKPDKNTGKSIIGRLYLLKNISDQQVSMKVALVSNAFFQIDKKVYSDVEVLKFCDLDEATQKKICDALKTELQQDDIDISNVHYIYTSMNLLDPENDIKGKIAGCFEKIKNCEPIKPNALYRLIRDTVDAKACYELKSDDYDELILHKGITKAQLDMMLNQYVDNTDNGVKQAQEYIESKYSVKERRKLKTALVHILEASVRSNELKNKEREISSYIDSNIENLPEEFEEIIDVLLQNFGDSFSVEYSREQIYVFLILILKRWEDGRNA</sequence>
<keyword evidence="3" id="KW-1185">Reference proteome</keyword>
<organism evidence="2 3">
    <name type="scientific">Desulforamulus aeronauticus DSM 10349</name>
    <dbReference type="NCBI Taxonomy" id="1121421"/>
    <lineage>
        <taxon>Bacteria</taxon>
        <taxon>Bacillati</taxon>
        <taxon>Bacillota</taxon>
        <taxon>Clostridia</taxon>
        <taxon>Eubacteriales</taxon>
        <taxon>Peptococcaceae</taxon>
        <taxon>Desulforamulus</taxon>
    </lineage>
</organism>
<dbReference type="Pfam" id="PF14130">
    <property type="entry name" value="Cap4_nuclease"/>
    <property type="match status" value="1"/>
</dbReference>
<dbReference type="GO" id="GO:0004518">
    <property type="term" value="F:nuclease activity"/>
    <property type="evidence" value="ECO:0007669"/>
    <property type="project" value="InterPro"/>
</dbReference>
<name>A0A1M6Q4P4_9FIRM</name>
<gene>
    <name evidence="2" type="ORF">SAMN02745123_00904</name>
</gene>
<reference evidence="3" key="1">
    <citation type="submission" date="2016-11" db="EMBL/GenBank/DDBJ databases">
        <authorList>
            <person name="Varghese N."/>
            <person name="Submissions S."/>
        </authorList>
    </citation>
    <scope>NUCLEOTIDE SEQUENCE [LARGE SCALE GENOMIC DNA]</scope>
    <source>
        <strain evidence="3">DSM 10349</strain>
    </source>
</reference>
<dbReference type="RefSeq" id="WP_084082300.1">
    <property type="nucleotide sequence ID" value="NZ_FRAR01000007.1"/>
</dbReference>
<dbReference type="AlphaFoldDB" id="A0A1M6Q4P4"/>
<dbReference type="OrthoDB" id="2080250at2"/>
<dbReference type="Proteomes" id="UP000183997">
    <property type="component" value="Unassembled WGS sequence"/>
</dbReference>
<dbReference type="EMBL" id="FRAR01000007">
    <property type="protein sequence ID" value="SHK15244.1"/>
    <property type="molecule type" value="Genomic_DNA"/>
</dbReference>
<dbReference type="STRING" id="1121421.SAMN02745123_00904"/>
<evidence type="ECO:0000259" key="1">
    <source>
        <dbReference type="Pfam" id="PF14130"/>
    </source>
</evidence>
<accession>A0A1M6Q4P4</accession>
<feature type="domain" description="CD-NTase associated protein 4-like DNA endonuclease" evidence="1">
    <location>
        <begin position="15"/>
        <end position="212"/>
    </location>
</feature>